<proteinExistence type="predicted"/>
<dbReference type="EMBL" id="JBHSKL010000011">
    <property type="protein sequence ID" value="MFC5224862.1"/>
    <property type="molecule type" value="Genomic_DNA"/>
</dbReference>
<accession>A0ABW0D642</accession>
<feature type="region of interest" description="Disordered" evidence="1">
    <location>
        <begin position="1"/>
        <end position="20"/>
    </location>
</feature>
<comment type="caution">
    <text evidence="2">The sequence shown here is derived from an EMBL/GenBank/DDBJ whole genome shotgun (WGS) entry which is preliminary data.</text>
</comment>
<evidence type="ECO:0000313" key="2">
    <source>
        <dbReference type="EMBL" id="MFC5224862.1"/>
    </source>
</evidence>
<sequence length="60" mass="6340">MDTDGLVETPGSDLDTGPDRLRRHALAREPLDTLCGRVPARVPPGSADDVALLALRVPPP</sequence>
<gene>
    <name evidence="2" type="ORF">ACFPN6_09650</name>
</gene>
<name>A0ABW0D642_STRFI</name>
<reference evidence="3" key="1">
    <citation type="journal article" date="2019" name="Int. J. Syst. Evol. Microbiol.">
        <title>The Global Catalogue of Microorganisms (GCM) 10K type strain sequencing project: providing services to taxonomists for standard genome sequencing and annotation.</title>
        <authorList>
            <consortium name="The Broad Institute Genomics Platform"/>
            <consortium name="The Broad Institute Genome Sequencing Center for Infectious Disease"/>
            <person name="Wu L."/>
            <person name="Ma J."/>
        </authorList>
    </citation>
    <scope>NUCLEOTIDE SEQUENCE [LARGE SCALE GENOMIC DNA]</scope>
    <source>
        <strain evidence="3">CCM 8479</strain>
    </source>
</reference>
<protein>
    <submittedName>
        <fullName evidence="2">Uncharacterized protein</fullName>
    </submittedName>
</protein>
<evidence type="ECO:0000313" key="3">
    <source>
        <dbReference type="Proteomes" id="UP001596156"/>
    </source>
</evidence>
<keyword evidence="3" id="KW-1185">Reference proteome</keyword>
<evidence type="ECO:0000256" key="1">
    <source>
        <dbReference type="SAM" id="MobiDB-lite"/>
    </source>
</evidence>
<dbReference type="RefSeq" id="WP_344643599.1">
    <property type="nucleotide sequence ID" value="NZ_BAAASS010000004.1"/>
</dbReference>
<organism evidence="2 3">
    <name type="scientific">Streptomyces fimbriatus</name>
    <dbReference type="NCBI Taxonomy" id="68197"/>
    <lineage>
        <taxon>Bacteria</taxon>
        <taxon>Bacillati</taxon>
        <taxon>Actinomycetota</taxon>
        <taxon>Actinomycetes</taxon>
        <taxon>Kitasatosporales</taxon>
        <taxon>Streptomycetaceae</taxon>
        <taxon>Streptomyces</taxon>
    </lineage>
</organism>
<dbReference type="Proteomes" id="UP001596156">
    <property type="component" value="Unassembled WGS sequence"/>
</dbReference>